<keyword evidence="1" id="KW-0812">Transmembrane</keyword>
<feature type="transmembrane region" description="Helical" evidence="1">
    <location>
        <begin position="90"/>
        <end position="111"/>
    </location>
</feature>
<feature type="transmembrane region" description="Helical" evidence="1">
    <location>
        <begin position="6"/>
        <end position="26"/>
    </location>
</feature>
<organism evidence="2 3">
    <name type="scientific">Candidatus Manganitrophus noduliformans</name>
    <dbReference type="NCBI Taxonomy" id="2606439"/>
    <lineage>
        <taxon>Bacteria</taxon>
        <taxon>Pseudomonadati</taxon>
        <taxon>Nitrospirota</taxon>
        <taxon>Nitrospiria</taxon>
        <taxon>Candidatus Troglogloeales</taxon>
        <taxon>Candidatus Manganitrophaceae</taxon>
        <taxon>Candidatus Manganitrophus</taxon>
    </lineage>
</organism>
<dbReference type="EMBL" id="VTOW01000001">
    <property type="protein sequence ID" value="NKE69323.1"/>
    <property type="molecule type" value="Genomic_DNA"/>
</dbReference>
<sequence>MSVKVWWPLFPLLFFIVLVCLITAMVRVKRRGGTTRTEWLTLSLAIFFYLMTWVVGEMGMRWLHMPVSNVAELFILFNIVYFARKGWKDIAWLNGVALAAIAADFALHYILK</sequence>
<feature type="transmembrane region" description="Helical" evidence="1">
    <location>
        <begin position="38"/>
        <end position="56"/>
    </location>
</feature>
<proteinExistence type="predicted"/>
<feature type="transmembrane region" description="Helical" evidence="1">
    <location>
        <begin position="62"/>
        <end position="83"/>
    </location>
</feature>
<dbReference type="RefSeq" id="WP_168057632.1">
    <property type="nucleotide sequence ID" value="NZ_VTOW01000001.1"/>
</dbReference>
<reference evidence="2 3" key="1">
    <citation type="journal article" date="2020" name="Nature">
        <title>Bacterial chemolithoautotrophy via manganese oxidation.</title>
        <authorList>
            <person name="Yu H."/>
            <person name="Leadbetter J.R."/>
        </authorList>
    </citation>
    <scope>NUCLEOTIDE SEQUENCE [LARGE SCALE GENOMIC DNA]</scope>
    <source>
        <strain evidence="2 3">Mn-1</strain>
    </source>
</reference>
<keyword evidence="1" id="KW-1133">Transmembrane helix</keyword>
<name>A0A7X6I9C3_9BACT</name>
<evidence type="ECO:0000313" key="3">
    <source>
        <dbReference type="Proteomes" id="UP000534783"/>
    </source>
</evidence>
<accession>A0A7X6I9C3</accession>
<keyword evidence="1" id="KW-0472">Membrane</keyword>
<dbReference type="Proteomes" id="UP000534783">
    <property type="component" value="Unassembled WGS sequence"/>
</dbReference>
<protein>
    <submittedName>
        <fullName evidence="2">Uncharacterized protein</fullName>
    </submittedName>
</protein>
<evidence type="ECO:0000256" key="1">
    <source>
        <dbReference type="SAM" id="Phobius"/>
    </source>
</evidence>
<dbReference type="AlphaFoldDB" id="A0A7X6I9C3"/>
<evidence type="ECO:0000313" key="2">
    <source>
        <dbReference type="EMBL" id="NKE69323.1"/>
    </source>
</evidence>
<comment type="caution">
    <text evidence="2">The sequence shown here is derived from an EMBL/GenBank/DDBJ whole genome shotgun (WGS) entry which is preliminary data.</text>
</comment>
<gene>
    <name evidence="2" type="ORF">MNODULE_00965</name>
</gene>
<keyword evidence="3" id="KW-1185">Reference proteome</keyword>